<accession>A0A0W0VNW4</accession>
<dbReference type="OrthoDB" id="9793424at2"/>
<dbReference type="PANTHER" id="PTHR38036:SF1">
    <property type="entry name" value="UPF0250 PROTEIN YBED"/>
    <property type="match status" value="1"/>
</dbReference>
<reference evidence="3 4" key="1">
    <citation type="submission" date="2015-11" db="EMBL/GenBank/DDBJ databases">
        <title>Genomic analysis of 38 Legionella species identifies large and diverse effector repertoires.</title>
        <authorList>
            <person name="Burstein D."/>
            <person name="Amaro F."/>
            <person name="Zusman T."/>
            <person name="Lifshitz Z."/>
            <person name="Cohen O."/>
            <person name="Gilbert J.A."/>
            <person name="Pupko T."/>
            <person name="Shuman H.A."/>
            <person name="Segal G."/>
        </authorList>
    </citation>
    <scope>NUCLEOTIDE SEQUENCE [LARGE SCALE GENOMIC DNA]</scope>
    <source>
        <strain evidence="3 4">ATCC 49505</strain>
    </source>
</reference>
<proteinExistence type="inferred from homology"/>
<evidence type="ECO:0000256" key="2">
    <source>
        <dbReference type="HAMAP-Rule" id="MF_00659"/>
    </source>
</evidence>
<evidence type="ECO:0000256" key="1">
    <source>
        <dbReference type="ARBA" id="ARBA00008460"/>
    </source>
</evidence>
<dbReference type="AlphaFoldDB" id="A0A0W0VNW4"/>
<dbReference type="SUPFAM" id="SSF117991">
    <property type="entry name" value="YbeD/HP0495-like"/>
    <property type="match status" value="1"/>
</dbReference>
<organism evidence="3 4">
    <name type="scientific">Legionella londiniensis</name>
    <dbReference type="NCBI Taxonomy" id="45068"/>
    <lineage>
        <taxon>Bacteria</taxon>
        <taxon>Pseudomonadati</taxon>
        <taxon>Pseudomonadota</taxon>
        <taxon>Gammaproteobacteria</taxon>
        <taxon>Legionellales</taxon>
        <taxon>Legionellaceae</taxon>
        <taxon>Legionella</taxon>
    </lineage>
</organism>
<dbReference type="RefSeq" id="WP_058528899.1">
    <property type="nucleotide sequence ID" value="NZ_CAAAHZ010000002.1"/>
</dbReference>
<dbReference type="InterPro" id="IPR007454">
    <property type="entry name" value="UPF0250_YbeD-like"/>
</dbReference>
<dbReference type="InterPro" id="IPR027471">
    <property type="entry name" value="YbeD-like_sf"/>
</dbReference>
<dbReference type="GO" id="GO:0005829">
    <property type="term" value="C:cytosol"/>
    <property type="evidence" value="ECO:0007669"/>
    <property type="project" value="TreeGrafter"/>
</dbReference>
<sequence>MTDKKTLMEFPCNFQIKIIGDNKHLFIEEIVSIARKHFPGIEDDKISTKQSQRGNYLAISITVLALDQDSLDALYEELTSHPDTKMVL</sequence>
<dbReference type="PATRIC" id="fig|45068.5.peg.968"/>
<keyword evidence="4" id="KW-1185">Reference proteome</keyword>
<comment type="caution">
    <text evidence="3">The sequence shown here is derived from an EMBL/GenBank/DDBJ whole genome shotgun (WGS) entry which is preliminary data.</text>
</comment>
<dbReference type="Gene3D" id="3.30.70.260">
    <property type="match status" value="1"/>
</dbReference>
<dbReference type="Proteomes" id="UP000054997">
    <property type="component" value="Unassembled WGS sequence"/>
</dbReference>
<dbReference type="EMBL" id="LNYK01000014">
    <property type="protein sequence ID" value="KTD21736.1"/>
    <property type="molecule type" value="Genomic_DNA"/>
</dbReference>
<gene>
    <name evidence="3" type="ORF">Llon_0901</name>
</gene>
<dbReference type="HAMAP" id="MF_00659">
    <property type="entry name" value="UPF0250"/>
    <property type="match status" value="1"/>
</dbReference>
<dbReference type="Pfam" id="PF04359">
    <property type="entry name" value="DUF493"/>
    <property type="match status" value="1"/>
</dbReference>
<evidence type="ECO:0000313" key="4">
    <source>
        <dbReference type="Proteomes" id="UP000054997"/>
    </source>
</evidence>
<dbReference type="STRING" id="45068.Llon_0901"/>
<comment type="similarity">
    <text evidence="1 2">Belongs to the UPF0250 family.</text>
</comment>
<protein>
    <recommendedName>
        <fullName evidence="2">UPF0250 protein Llon_0901</fullName>
    </recommendedName>
</protein>
<dbReference type="PANTHER" id="PTHR38036">
    <property type="entry name" value="UPF0250 PROTEIN YBED"/>
    <property type="match status" value="1"/>
</dbReference>
<evidence type="ECO:0000313" key="3">
    <source>
        <dbReference type="EMBL" id="KTD21736.1"/>
    </source>
</evidence>
<name>A0A0W0VNW4_9GAMM</name>